<gene>
    <name evidence="3" type="ORF">BRAD3257_3814</name>
</gene>
<evidence type="ECO:0000256" key="1">
    <source>
        <dbReference type="SAM" id="MobiDB-lite"/>
    </source>
</evidence>
<feature type="compositionally biased region" description="Low complexity" evidence="1">
    <location>
        <begin position="209"/>
        <end position="219"/>
    </location>
</feature>
<evidence type="ECO:0000256" key="2">
    <source>
        <dbReference type="SAM" id="SignalP"/>
    </source>
</evidence>
<accession>A0A2U3Q0E8</accession>
<reference evidence="3 4" key="1">
    <citation type="submission" date="2018-03" db="EMBL/GenBank/DDBJ databases">
        <authorList>
            <person name="Gully D."/>
        </authorList>
    </citation>
    <scope>NUCLEOTIDE SEQUENCE [LARGE SCALE GENOMIC DNA]</scope>
    <source>
        <strain evidence="3">ORS3257</strain>
    </source>
</reference>
<protein>
    <submittedName>
        <fullName evidence="3">Uncharacterized protein</fullName>
    </submittedName>
</protein>
<keyword evidence="2" id="KW-0732">Signal</keyword>
<feature type="chain" id="PRO_5015558555" evidence="2">
    <location>
        <begin position="28"/>
        <end position="241"/>
    </location>
</feature>
<feature type="region of interest" description="Disordered" evidence="1">
    <location>
        <begin position="200"/>
        <end position="241"/>
    </location>
</feature>
<dbReference type="KEGG" id="bvz:BRAD3257_3814"/>
<dbReference type="EMBL" id="LS398110">
    <property type="protein sequence ID" value="SPP94828.1"/>
    <property type="molecule type" value="Genomic_DNA"/>
</dbReference>
<feature type="compositionally biased region" description="Pro residues" evidence="1">
    <location>
        <begin position="226"/>
        <end position="241"/>
    </location>
</feature>
<feature type="region of interest" description="Disordered" evidence="1">
    <location>
        <begin position="112"/>
        <end position="141"/>
    </location>
</feature>
<proteinExistence type="predicted"/>
<dbReference type="Proteomes" id="UP000246085">
    <property type="component" value="Chromosome BRAD3257"/>
</dbReference>
<dbReference type="AlphaFoldDB" id="A0A2U3Q0E8"/>
<evidence type="ECO:0000313" key="3">
    <source>
        <dbReference type="EMBL" id="SPP94828.1"/>
    </source>
</evidence>
<name>A0A2U3Q0E8_9BRAD</name>
<dbReference type="RefSeq" id="WP_244607973.1">
    <property type="nucleotide sequence ID" value="NZ_JAGIKT010000067.1"/>
</dbReference>
<organism evidence="3 4">
    <name type="scientific">Bradyrhizobium vignae</name>
    <dbReference type="NCBI Taxonomy" id="1549949"/>
    <lineage>
        <taxon>Bacteria</taxon>
        <taxon>Pseudomonadati</taxon>
        <taxon>Pseudomonadota</taxon>
        <taxon>Alphaproteobacteria</taxon>
        <taxon>Hyphomicrobiales</taxon>
        <taxon>Nitrobacteraceae</taxon>
        <taxon>Bradyrhizobium</taxon>
    </lineage>
</organism>
<evidence type="ECO:0000313" key="4">
    <source>
        <dbReference type="Proteomes" id="UP000246085"/>
    </source>
</evidence>
<feature type="signal peptide" evidence="2">
    <location>
        <begin position="1"/>
        <end position="27"/>
    </location>
</feature>
<sequence length="241" mass="25555">MKTARMRWRLRALLASTAIGLSAAAYAQSTGPVWDSSQLPESRGTVKQYTLTPRGDVDGVILTDGTEVKLPPHLTAQTVFSIRPGDQVSIRGLRARAVALVDAASITNVTTGRSVVDSGPPDRRDRSQDQPISGRIAAPLHGKRGEVNGALLEDGTVLRLPPPEAERLQDWLRQGQPVSVRGAILDTPLGRVVDVRAIGSSPEQMSELAGARPPRGPADGPDRRAPPPPGFGPPPPPPPRS</sequence>